<sequence length="392" mass="44932">MESGSDTGPSAQSVSRKPTEAESRFLRELEEAIRQRNATYKLVFLITMAFENDDTNARSDCKAFAKYMKDVFGLKDTNVLEIIFPEDQDAAIYFSREIVGKFNQIEQSCVGKKLLLLHFAGHGTLDSSNQLVLRGNLTDCNQELPWELVRITLLDPRRLRPRGEVDVACVLDCCHSGAFFRPNMPSSMTVEVLAATGETSTTTARKSQNIEATFTQRFISEMRMMISEEEKSRVTFPEIFKKIQRRKRESSKSLPVYRMLYGETPILLPIKSQQLLQPSPIIGKSNSLDMDNWRPKVHSVALKVRIKSEINEESTRTMIRWLHQLRGDYQIEVTAVNETNSTVVFLTVPYTNLYIMYRLEMRGLFKVDVICENLYSRNLLDEIINLEVVEAT</sequence>
<evidence type="ECO:0000313" key="2">
    <source>
        <dbReference type="EMBL" id="KAK6337628.1"/>
    </source>
</evidence>
<name>A0AAV9U807_9PEZI</name>
<accession>A0AAV9U807</accession>
<dbReference type="GO" id="GO:0004197">
    <property type="term" value="F:cysteine-type endopeptidase activity"/>
    <property type="evidence" value="ECO:0007669"/>
    <property type="project" value="InterPro"/>
</dbReference>
<evidence type="ECO:0000313" key="3">
    <source>
        <dbReference type="Proteomes" id="UP001373714"/>
    </source>
</evidence>
<comment type="caution">
    <text evidence="2">The sequence shown here is derived from an EMBL/GenBank/DDBJ whole genome shotgun (WGS) entry which is preliminary data.</text>
</comment>
<keyword evidence="3" id="KW-1185">Reference proteome</keyword>
<dbReference type="GO" id="GO:0006508">
    <property type="term" value="P:proteolysis"/>
    <property type="evidence" value="ECO:0007669"/>
    <property type="project" value="InterPro"/>
</dbReference>
<dbReference type="Pfam" id="PF00656">
    <property type="entry name" value="Peptidase_C14"/>
    <property type="match status" value="1"/>
</dbReference>
<dbReference type="AlphaFoldDB" id="A0AAV9U807"/>
<evidence type="ECO:0000259" key="1">
    <source>
        <dbReference type="Pfam" id="PF00656"/>
    </source>
</evidence>
<reference evidence="2 3" key="1">
    <citation type="submission" date="2019-10" db="EMBL/GenBank/DDBJ databases">
        <authorList>
            <person name="Palmer J.M."/>
        </authorList>
    </citation>
    <scope>NUCLEOTIDE SEQUENCE [LARGE SCALE GENOMIC DNA]</scope>
    <source>
        <strain evidence="2 3">TWF730</strain>
    </source>
</reference>
<dbReference type="Proteomes" id="UP001373714">
    <property type="component" value="Unassembled WGS sequence"/>
</dbReference>
<gene>
    <name evidence="2" type="ORF">TWF730_003023</name>
</gene>
<organism evidence="2 3">
    <name type="scientific">Orbilia blumenaviensis</name>
    <dbReference type="NCBI Taxonomy" id="1796055"/>
    <lineage>
        <taxon>Eukaryota</taxon>
        <taxon>Fungi</taxon>
        <taxon>Dikarya</taxon>
        <taxon>Ascomycota</taxon>
        <taxon>Pezizomycotina</taxon>
        <taxon>Orbiliomycetes</taxon>
        <taxon>Orbiliales</taxon>
        <taxon>Orbiliaceae</taxon>
        <taxon>Orbilia</taxon>
    </lineage>
</organism>
<dbReference type="Gene3D" id="3.40.50.1460">
    <property type="match status" value="1"/>
</dbReference>
<proteinExistence type="predicted"/>
<protein>
    <recommendedName>
        <fullName evidence="1">Peptidase C14 caspase domain-containing protein</fullName>
    </recommendedName>
</protein>
<dbReference type="EMBL" id="JAVHNS010000013">
    <property type="protein sequence ID" value="KAK6337628.1"/>
    <property type="molecule type" value="Genomic_DNA"/>
</dbReference>
<dbReference type="InterPro" id="IPR011600">
    <property type="entry name" value="Pept_C14_caspase"/>
</dbReference>
<feature type="domain" description="Peptidase C14 caspase" evidence="1">
    <location>
        <begin position="55"/>
        <end position="247"/>
    </location>
</feature>